<accession>A0AAV6S2G9</accession>
<name>A0AAV6S2G9_SOLSE</name>
<gene>
    <name evidence="3" type="ORF">JOB18_025590</name>
</gene>
<reference evidence="3 4" key="1">
    <citation type="journal article" date="2021" name="Sci. Rep.">
        <title>Chromosome anchoring in Senegalese sole (Solea senegalensis) reveals sex-associated markers and genome rearrangements in flatfish.</title>
        <authorList>
            <person name="Guerrero-Cozar I."/>
            <person name="Gomez-Garrido J."/>
            <person name="Berbel C."/>
            <person name="Martinez-Blanch J.F."/>
            <person name="Alioto T."/>
            <person name="Claros M.G."/>
            <person name="Gagnaire P.A."/>
            <person name="Manchado M."/>
        </authorList>
    </citation>
    <scope>NUCLEOTIDE SEQUENCE [LARGE SCALE GENOMIC DNA]</scope>
    <source>
        <strain evidence="3">Sse05_10M</strain>
    </source>
</reference>
<evidence type="ECO:0000313" key="4">
    <source>
        <dbReference type="Proteomes" id="UP000693946"/>
    </source>
</evidence>
<dbReference type="Proteomes" id="UP000693946">
    <property type="component" value="Linkage Group LG16"/>
</dbReference>
<protein>
    <submittedName>
        <fullName evidence="3">Uncharacterized protein</fullName>
    </submittedName>
</protein>
<keyword evidence="4" id="KW-1185">Reference proteome</keyword>
<evidence type="ECO:0000256" key="1">
    <source>
        <dbReference type="SAM" id="MobiDB-lite"/>
    </source>
</evidence>
<feature type="compositionally biased region" description="Polar residues" evidence="1">
    <location>
        <begin position="30"/>
        <end position="47"/>
    </location>
</feature>
<feature type="signal peptide" evidence="2">
    <location>
        <begin position="1"/>
        <end position="24"/>
    </location>
</feature>
<feature type="region of interest" description="Disordered" evidence="1">
    <location>
        <begin position="30"/>
        <end position="50"/>
    </location>
</feature>
<keyword evidence="2" id="KW-0732">Signal</keyword>
<organism evidence="3 4">
    <name type="scientific">Solea senegalensis</name>
    <name type="common">Senegalese sole</name>
    <dbReference type="NCBI Taxonomy" id="28829"/>
    <lineage>
        <taxon>Eukaryota</taxon>
        <taxon>Metazoa</taxon>
        <taxon>Chordata</taxon>
        <taxon>Craniata</taxon>
        <taxon>Vertebrata</taxon>
        <taxon>Euteleostomi</taxon>
        <taxon>Actinopterygii</taxon>
        <taxon>Neopterygii</taxon>
        <taxon>Teleostei</taxon>
        <taxon>Neoteleostei</taxon>
        <taxon>Acanthomorphata</taxon>
        <taxon>Carangaria</taxon>
        <taxon>Pleuronectiformes</taxon>
        <taxon>Pleuronectoidei</taxon>
        <taxon>Soleidae</taxon>
        <taxon>Solea</taxon>
    </lineage>
</organism>
<proteinExistence type="predicted"/>
<sequence>MNKLSVIVLGVFLLALLSSQVVQAGITTAAPTSGNHSVTPTASVNATSKDKSGCERSAGVSVLLPLALAASLLHGWSQ</sequence>
<dbReference type="EMBL" id="JAGKHQ010000008">
    <property type="protein sequence ID" value="KAG7510572.1"/>
    <property type="molecule type" value="Genomic_DNA"/>
</dbReference>
<comment type="caution">
    <text evidence="3">The sequence shown here is derived from an EMBL/GenBank/DDBJ whole genome shotgun (WGS) entry which is preliminary data.</text>
</comment>
<dbReference type="AlphaFoldDB" id="A0AAV6S2G9"/>
<feature type="chain" id="PRO_5043428623" evidence="2">
    <location>
        <begin position="25"/>
        <end position="78"/>
    </location>
</feature>
<evidence type="ECO:0000256" key="2">
    <source>
        <dbReference type="SAM" id="SignalP"/>
    </source>
</evidence>
<evidence type="ECO:0000313" key="3">
    <source>
        <dbReference type="EMBL" id="KAG7510572.1"/>
    </source>
</evidence>